<proteinExistence type="predicted"/>
<evidence type="ECO:0000313" key="2">
    <source>
        <dbReference type="Proteomes" id="UP000436088"/>
    </source>
</evidence>
<dbReference type="Proteomes" id="UP000436088">
    <property type="component" value="Unassembled WGS sequence"/>
</dbReference>
<reference evidence="1" key="1">
    <citation type="submission" date="2019-09" db="EMBL/GenBank/DDBJ databases">
        <title>Draft genome information of white flower Hibiscus syriacus.</title>
        <authorList>
            <person name="Kim Y.-M."/>
        </authorList>
    </citation>
    <scope>NUCLEOTIDE SEQUENCE [LARGE SCALE GENOMIC DNA]</scope>
    <source>
        <strain evidence="1">YM2019G1</strain>
    </source>
</reference>
<keyword evidence="2" id="KW-1185">Reference proteome</keyword>
<dbReference type="EMBL" id="VEPZ02000013">
    <property type="protein sequence ID" value="KAE8736185.1"/>
    <property type="molecule type" value="Genomic_DNA"/>
</dbReference>
<dbReference type="GO" id="GO:0005743">
    <property type="term" value="C:mitochondrial inner membrane"/>
    <property type="evidence" value="ECO:0007669"/>
    <property type="project" value="InterPro"/>
</dbReference>
<dbReference type="InterPro" id="IPR044980">
    <property type="entry name" value="NDUFB2_plant/fungi"/>
</dbReference>
<dbReference type="GO" id="GO:0045271">
    <property type="term" value="C:respiratory chain complex I"/>
    <property type="evidence" value="ECO:0007669"/>
    <property type="project" value="InterPro"/>
</dbReference>
<dbReference type="PANTHER" id="PTHR36987">
    <property type="entry name" value="NADH DEHYDROGENASE [UBIQUINONE] 1 BETA SUBCOMPLEX SUBUNIT 2-LIKE"/>
    <property type="match status" value="1"/>
</dbReference>
<protein>
    <submittedName>
        <fullName evidence="1">NADH dehydrogenase 1 beta subcomplex subunit 2</fullName>
    </submittedName>
</protein>
<evidence type="ECO:0000313" key="1">
    <source>
        <dbReference type="EMBL" id="KAE8736185.1"/>
    </source>
</evidence>
<name>A0A6A3D323_HIBSY</name>
<comment type="caution">
    <text evidence="1">The sequence shown here is derived from an EMBL/GenBank/DDBJ whole genome shotgun (WGS) entry which is preliminary data.</text>
</comment>
<gene>
    <name evidence="1" type="ORF">F3Y22_tig00000132pilonHSYRG00103</name>
</gene>
<dbReference type="AlphaFoldDB" id="A0A6A3D323"/>
<organism evidence="1 2">
    <name type="scientific">Hibiscus syriacus</name>
    <name type="common">Rose of Sharon</name>
    <dbReference type="NCBI Taxonomy" id="106335"/>
    <lineage>
        <taxon>Eukaryota</taxon>
        <taxon>Viridiplantae</taxon>
        <taxon>Streptophyta</taxon>
        <taxon>Embryophyta</taxon>
        <taxon>Tracheophyta</taxon>
        <taxon>Spermatophyta</taxon>
        <taxon>Magnoliopsida</taxon>
        <taxon>eudicotyledons</taxon>
        <taxon>Gunneridae</taxon>
        <taxon>Pentapetalae</taxon>
        <taxon>rosids</taxon>
        <taxon>malvids</taxon>
        <taxon>Malvales</taxon>
        <taxon>Malvaceae</taxon>
        <taxon>Malvoideae</taxon>
        <taxon>Hibiscus</taxon>
    </lineage>
</organism>
<accession>A0A6A3D323</accession>
<dbReference type="PANTHER" id="PTHR36987:SF2">
    <property type="entry name" value="NADH DEHYDROGENASE [UBIQUINONE] 1 BETA SUBCOMPLEX SUBUNIT 2"/>
    <property type="match status" value="1"/>
</dbReference>
<sequence length="91" mass="10119">MSEMSSLSGPAHIRIRPSIVDSLLNFPSNSWDRSNQRVWSTYREMGGGHGGSTTYKGVTLHHPKRWHAVTGKGLCAVMWQSLLLFPPSLLV</sequence>